<feature type="disulfide bond" evidence="11">
    <location>
        <begin position="86"/>
        <end position="99"/>
    </location>
</feature>
<protein>
    <recommendedName>
        <fullName evidence="18">Tumor necrosis factor receptor superfamily member 16</fullName>
    </recommendedName>
</protein>
<evidence type="ECO:0000313" key="17">
    <source>
        <dbReference type="Proteomes" id="UP001347796"/>
    </source>
</evidence>
<keyword evidence="3 12" id="KW-0812">Transmembrane</keyword>
<dbReference type="SUPFAM" id="SSF47986">
    <property type="entry name" value="DEATH domain"/>
    <property type="match status" value="1"/>
</dbReference>
<evidence type="ECO:0000256" key="2">
    <source>
        <dbReference type="ARBA" id="ARBA00022475"/>
    </source>
</evidence>
<dbReference type="Gene3D" id="2.10.50.10">
    <property type="entry name" value="Tumor Necrosis Factor Receptor, subunit A, domain 2"/>
    <property type="match status" value="3"/>
</dbReference>
<comment type="caution">
    <text evidence="16">The sequence shown here is derived from an EMBL/GenBank/DDBJ whole genome shotgun (WGS) entry which is preliminary data.</text>
</comment>
<dbReference type="Proteomes" id="UP001347796">
    <property type="component" value="Unassembled WGS sequence"/>
</dbReference>
<accession>A0AAN8IVJ6</accession>
<dbReference type="Gene3D" id="1.10.533.10">
    <property type="entry name" value="Death Domain, Fas"/>
    <property type="match status" value="1"/>
</dbReference>
<keyword evidence="2" id="KW-1003">Cell membrane</keyword>
<keyword evidence="9 11" id="KW-1015">Disulfide bond</keyword>
<evidence type="ECO:0000313" key="16">
    <source>
        <dbReference type="EMBL" id="KAK6165302.1"/>
    </source>
</evidence>
<feature type="repeat" description="TNFR-Cys" evidence="11">
    <location>
        <begin position="66"/>
        <end position="107"/>
    </location>
</feature>
<evidence type="ECO:0000256" key="12">
    <source>
        <dbReference type="SAM" id="Phobius"/>
    </source>
</evidence>
<comment type="subcellular location">
    <subcellularLocation>
        <location evidence="1">Cell membrane</location>
        <topology evidence="1">Single-pass membrane protein</topology>
    </subcellularLocation>
</comment>
<keyword evidence="6" id="KW-0677">Repeat</keyword>
<keyword evidence="5 13" id="KW-0732">Signal</keyword>
<dbReference type="GO" id="GO:0015026">
    <property type="term" value="F:coreceptor activity"/>
    <property type="evidence" value="ECO:0007669"/>
    <property type="project" value="TreeGrafter"/>
</dbReference>
<feature type="transmembrane region" description="Helical" evidence="12">
    <location>
        <begin position="224"/>
        <end position="247"/>
    </location>
</feature>
<evidence type="ECO:0000259" key="14">
    <source>
        <dbReference type="PROSITE" id="PS50017"/>
    </source>
</evidence>
<keyword evidence="17" id="KW-1185">Reference proteome</keyword>
<evidence type="ECO:0000256" key="9">
    <source>
        <dbReference type="ARBA" id="ARBA00023157"/>
    </source>
</evidence>
<feature type="domain" description="TNFR-Cys" evidence="15">
    <location>
        <begin position="108"/>
        <end position="145"/>
    </location>
</feature>
<evidence type="ECO:0000256" key="1">
    <source>
        <dbReference type="ARBA" id="ARBA00004162"/>
    </source>
</evidence>
<feature type="repeat" description="TNFR-Cys" evidence="11">
    <location>
        <begin position="147"/>
        <end position="187"/>
    </location>
</feature>
<dbReference type="AlphaFoldDB" id="A0AAN8IVJ6"/>
<keyword evidence="8 12" id="KW-0472">Membrane</keyword>
<dbReference type="InterPro" id="IPR041448">
    <property type="entry name" value="TNFR16_TM"/>
</dbReference>
<keyword evidence="4" id="KW-0053">Apoptosis</keyword>
<dbReference type="InterPro" id="IPR011029">
    <property type="entry name" value="DEATH-like_dom_sf"/>
</dbReference>
<feature type="domain" description="Death" evidence="14">
    <location>
        <begin position="320"/>
        <end position="384"/>
    </location>
</feature>
<evidence type="ECO:0008006" key="18">
    <source>
        <dbReference type="Google" id="ProtNLM"/>
    </source>
</evidence>
<evidence type="ECO:0000256" key="8">
    <source>
        <dbReference type="ARBA" id="ARBA00023136"/>
    </source>
</evidence>
<dbReference type="InterPro" id="IPR001368">
    <property type="entry name" value="TNFR/NGFR_Cys_rich_reg"/>
</dbReference>
<feature type="disulfide bond" evidence="11">
    <location>
        <begin position="166"/>
        <end position="179"/>
    </location>
</feature>
<proteinExistence type="predicted"/>
<evidence type="ECO:0000256" key="11">
    <source>
        <dbReference type="PROSITE-ProRule" id="PRU00206"/>
    </source>
</evidence>
<evidence type="ECO:0000256" key="5">
    <source>
        <dbReference type="ARBA" id="ARBA00022729"/>
    </source>
</evidence>
<dbReference type="GO" id="GO:0048406">
    <property type="term" value="F:nerve growth factor binding"/>
    <property type="evidence" value="ECO:0007669"/>
    <property type="project" value="TreeGrafter"/>
</dbReference>
<sequence>MMRRVNIVDTMYWIIVLFVTANAITLATSDCEKHQVEVEGRCCSECNIGSGVASPCNAGNNTICEACVDGESYSSTSSHTHSCIPCSKCPKNSRVIQECTNSSDTICECDPEFHLTETGECKLCDLCPAGWGASVPCSRTQNTVCNQCTNGAFSKVLSATSGCLVCSVCVPGAQMLQACSATEDTICISLPIYRYPTEDFPDTDNKNSVQNDQSKSNSKQIDIIPLYCAILGAVVVGLLGYVIMVHYRRMKEKRLIREPHDDVEYSKASAGDSGICVEVEHQQKVVPVVLTTSTRIRDLPTSKRREIERSFLQSTKDSRDWQGLARELGFNTKKIANCEIKSQRDSSTPLKHLLTDWGRNDSATVGVFIQAMKNLGRHDVLPTLNVHDTAELCPLVPQNNIV</sequence>
<dbReference type="PROSITE" id="PS50050">
    <property type="entry name" value="TNFR_NGFR_2"/>
    <property type="match status" value="3"/>
</dbReference>
<dbReference type="SUPFAM" id="SSF57586">
    <property type="entry name" value="TNF receptor-like"/>
    <property type="match status" value="2"/>
</dbReference>
<dbReference type="PANTHER" id="PTHR46605">
    <property type="entry name" value="TUMOR NECROSIS FACTOR RECEPTOR"/>
    <property type="match status" value="1"/>
</dbReference>
<feature type="disulfide bond" evidence="11">
    <location>
        <begin position="148"/>
        <end position="163"/>
    </location>
</feature>
<feature type="disulfide bond" evidence="11">
    <location>
        <begin position="127"/>
        <end position="145"/>
    </location>
</feature>
<feature type="disulfide bond" evidence="11">
    <location>
        <begin position="124"/>
        <end position="137"/>
    </location>
</feature>
<feature type="signal peptide" evidence="13">
    <location>
        <begin position="1"/>
        <end position="23"/>
    </location>
</feature>
<dbReference type="Pfam" id="PF18422">
    <property type="entry name" value="TNFR_16_TM"/>
    <property type="match status" value="1"/>
</dbReference>
<keyword evidence="7 12" id="KW-1133">Transmembrane helix</keyword>
<dbReference type="GO" id="GO:0007266">
    <property type="term" value="P:Rho protein signal transduction"/>
    <property type="evidence" value="ECO:0007669"/>
    <property type="project" value="TreeGrafter"/>
</dbReference>
<keyword evidence="10" id="KW-0325">Glycoprotein</keyword>
<dbReference type="GO" id="GO:0006915">
    <property type="term" value="P:apoptotic process"/>
    <property type="evidence" value="ECO:0007669"/>
    <property type="project" value="UniProtKB-KW"/>
</dbReference>
<feature type="repeat" description="TNFR-Cys" evidence="11">
    <location>
        <begin position="108"/>
        <end position="145"/>
    </location>
</feature>
<feature type="domain" description="TNFR-Cys" evidence="15">
    <location>
        <begin position="66"/>
        <end position="107"/>
    </location>
</feature>
<dbReference type="GO" id="GO:0005886">
    <property type="term" value="C:plasma membrane"/>
    <property type="evidence" value="ECO:0007669"/>
    <property type="project" value="UniProtKB-SubCell"/>
</dbReference>
<evidence type="ECO:0000256" key="10">
    <source>
        <dbReference type="ARBA" id="ARBA00023180"/>
    </source>
</evidence>
<evidence type="ECO:0000259" key="15">
    <source>
        <dbReference type="PROSITE" id="PS50050"/>
    </source>
</evidence>
<feature type="domain" description="TNFR-Cys" evidence="15">
    <location>
        <begin position="147"/>
        <end position="187"/>
    </location>
</feature>
<evidence type="ECO:0000256" key="7">
    <source>
        <dbReference type="ARBA" id="ARBA00022989"/>
    </source>
</evidence>
<dbReference type="PROSITE" id="PS50017">
    <property type="entry name" value="DEATH_DOMAIN"/>
    <property type="match status" value="1"/>
</dbReference>
<feature type="chain" id="PRO_5042949291" description="Tumor necrosis factor receptor superfamily member 16" evidence="13">
    <location>
        <begin position="24"/>
        <end position="402"/>
    </location>
</feature>
<dbReference type="SMART" id="SM00005">
    <property type="entry name" value="DEATH"/>
    <property type="match status" value="1"/>
</dbReference>
<comment type="caution">
    <text evidence="11">Lacks conserved residue(s) required for the propagation of feature annotation.</text>
</comment>
<evidence type="ECO:0000256" key="3">
    <source>
        <dbReference type="ARBA" id="ARBA00022692"/>
    </source>
</evidence>
<evidence type="ECO:0000256" key="13">
    <source>
        <dbReference type="SAM" id="SignalP"/>
    </source>
</evidence>
<feature type="disulfide bond" evidence="11">
    <location>
        <begin position="169"/>
        <end position="187"/>
    </location>
</feature>
<evidence type="ECO:0000256" key="6">
    <source>
        <dbReference type="ARBA" id="ARBA00022737"/>
    </source>
</evidence>
<dbReference type="InterPro" id="IPR052302">
    <property type="entry name" value="Neurotrophin_rcpt-DD"/>
</dbReference>
<evidence type="ECO:0000256" key="4">
    <source>
        <dbReference type="ARBA" id="ARBA00022703"/>
    </source>
</evidence>
<dbReference type="Pfam" id="PF00020">
    <property type="entry name" value="TNFR_c6"/>
    <property type="match status" value="3"/>
</dbReference>
<dbReference type="Pfam" id="PF00531">
    <property type="entry name" value="Death"/>
    <property type="match status" value="1"/>
</dbReference>
<dbReference type="EMBL" id="JAZGQO010000021">
    <property type="protein sequence ID" value="KAK6165302.1"/>
    <property type="molecule type" value="Genomic_DNA"/>
</dbReference>
<dbReference type="GO" id="GO:0009986">
    <property type="term" value="C:cell surface"/>
    <property type="evidence" value="ECO:0007669"/>
    <property type="project" value="TreeGrafter"/>
</dbReference>
<dbReference type="SMART" id="SM00208">
    <property type="entry name" value="TNFR"/>
    <property type="match status" value="4"/>
</dbReference>
<dbReference type="Gene3D" id="6.10.250.1780">
    <property type="match status" value="1"/>
</dbReference>
<dbReference type="GO" id="GO:0005035">
    <property type="term" value="F:death receptor activity"/>
    <property type="evidence" value="ECO:0007669"/>
    <property type="project" value="TreeGrafter"/>
</dbReference>
<dbReference type="PANTHER" id="PTHR46605:SF2">
    <property type="entry name" value="TNFR-CYS DOMAIN-CONTAINING PROTEIN"/>
    <property type="match status" value="1"/>
</dbReference>
<dbReference type="InterPro" id="IPR022325">
    <property type="entry name" value="TNFR_16"/>
</dbReference>
<reference evidence="16 17" key="1">
    <citation type="submission" date="2024-01" db="EMBL/GenBank/DDBJ databases">
        <title>The genome of the rayed Mediterranean limpet Patella caerulea (Linnaeus, 1758).</title>
        <authorList>
            <person name="Anh-Thu Weber A."/>
            <person name="Halstead-Nussloch G."/>
        </authorList>
    </citation>
    <scope>NUCLEOTIDE SEQUENCE [LARGE SCALE GENOMIC DNA]</scope>
    <source>
        <strain evidence="16">AATW-2023a</strain>
        <tissue evidence="16">Whole specimen</tissue>
    </source>
</reference>
<dbReference type="InterPro" id="IPR000488">
    <property type="entry name" value="Death_dom"/>
</dbReference>
<name>A0AAN8IVJ6_PATCE</name>
<dbReference type="PROSITE" id="PS00652">
    <property type="entry name" value="TNFR_NGFR_1"/>
    <property type="match status" value="2"/>
</dbReference>
<feature type="disulfide bond" evidence="11">
    <location>
        <begin position="89"/>
        <end position="107"/>
    </location>
</feature>
<gene>
    <name evidence="16" type="ORF">SNE40_022253</name>
</gene>
<dbReference type="PRINTS" id="PR01966">
    <property type="entry name" value="TNFACTORR16"/>
</dbReference>
<organism evidence="16 17">
    <name type="scientific">Patella caerulea</name>
    <name type="common">Rayed Mediterranean limpet</name>
    <dbReference type="NCBI Taxonomy" id="87958"/>
    <lineage>
        <taxon>Eukaryota</taxon>
        <taxon>Metazoa</taxon>
        <taxon>Spiralia</taxon>
        <taxon>Lophotrochozoa</taxon>
        <taxon>Mollusca</taxon>
        <taxon>Gastropoda</taxon>
        <taxon>Patellogastropoda</taxon>
        <taxon>Patelloidea</taxon>
        <taxon>Patellidae</taxon>
        <taxon>Patella</taxon>
    </lineage>
</organism>